<dbReference type="Pfam" id="PF10124">
    <property type="entry name" value="Mu-like_gpT"/>
    <property type="match status" value="1"/>
</dbReference>
<keyword evidence="3" id="KW-1185">Reference proteome</keyword>
<organism evidence="2 3">
    <name type="scientific">Methyloceanibacter stevinii</name>
    <dbReference type="NCBI Taxonomy" id="1774970"/>
    <lineage>
        <taxon>Bacteria</taxon>
        <taxon>Pseudomonadati</taxon>
        <taxon>Pseudomonadota</taxon>
        <taxon>Alphaproteobacteria</taxon>
        <taxon>Hyphomicrobiales</taxon>
        <taxon>Hyphomicrobiaceae</taxon>
        <taxon>Methyloceanibacter</taxon>
    </lineage>
</organism>
<dbReference type="Proteomes" id="UP000094172">
    <property type="component" value="Unassembled WGS sequence"/>
</dbReference>
<name>A0A1E3VJ47_9HYPH</name>
<dbReference type="AlphaFoldDB" id="A0A1E3VJ47"/>
<proteinExistence type="predicted"/>
<evidence type="ECO:0000313" key="2">
    <source>
        <dbReference type="EMBL" id="ODR93532.1"/>
    </source>
</evidence>
<accession>A0A1E3VJ47</accession>
<protein>
    <recommendedName>
        <fullName evidence="1">Bacteriophage Mu GpT domain-containing protein</fullName>
    </recommendedName>
</protein>
<dbReference type="InterPro" id="IPR018774">
    <property type="entry name" value="Phage_Mu_GpT"/>
</dbReference>
<evidence type="ECO:0000259" key="1">
    <source>
        <dbReference type="Pfam" id="PF10124"/>
    </source>
</evidence>
<comment type="caution">
    <text evidence="2">The sequence shown here is derived from an EMBL/GenBank/DDBJ whole genome shotgun (WGS) entry which is preliminary data.</text>
</comment>
<dbReference type="EMBL" id="LPWE01000014">
    <property type="protein sequence ID" value="ODR93532.1"/>
    <property type="molecule type" value="Genomic_DNA"/>
</dbReference>
<dbReference type="STRING" id="1774970.AUC70_11750"/>
<feature type="domain" description="Bacteriophage Mu GpT" evidence="1">
    <location>
        <begin position="8"/>
        <end position="300"/>
    </location>
</feature>
<sequence length="301" mass="33496">MLVTNKNLESLRVGFKTLFQNAFDVAPSQYERVATVVPSTRGEEKYGWMGQIPMVREWFGDRVVQNLMEHDYAIKNKDFELTLGVNRNHIEDDSLGIYNPLFQEMGRATKAHPDLLTFSLLKDGFSTACYDGQYFFDTDHPVLDADGKETSVANTDGGAGQPWFLLDVSRALKPVIFQKRKDFEFVARDQLTDENVFSKKEFQYGVDARNNVGLGLWQFAWGSKQALTSAYYKAARTGLMGMKGDYGRPLGLLSGGVKPLLVVGPSNESAGLKLLNSENAAGGETNEWKGTAELLVVPWLA</sequence>
<gene>
    <name evidence="2" type="ORF">AUC70_11750</name>
</gene>
<reference evidence="2 3" key="1">
    <citation type="journal article" date="2016" name="Environ. Microbiol.">
        <title>New Methyloceanibacter diversity from North Sea sediments includes methanotroph containing solely the soluble methane monooxygenase.</title>
        <authorList>
            <person name="Vekeman B."/>
            <person name="Kerckhof F.M."/>
            <person name="Cremers G."/>
            <person name="de Vos P."/>
            <person name="Vandamme P."/>
            <person name="Boon N."/>
            <person name="Op den Camp H.J."/>
            <person name="Heylen K."/>
        </authorList>
    </citation>
    <scope>NUCLEOTIDE SEQUENCE [LARGE SCALE GENOMIC DNA]</scope>
    <source>
        <strain evidence="2 3">R-67176</strain>
    </source>
</reference>
<evidence type="ECO:0000313" key="3">
    <source>
        <dbReference type="Proteomes" id="UP000094172"/>
    </source>
</evidence>
<dbReference type="RefSeq" id="WP_069445595.1">
    <property type="nucleotide sequence ID" value="NZ_LPWE01000014.1"/>
</dbReference>